<dbReference type="PROSITE" id="PS50931">
    <property type="entry name" value="HTH_LYSR"/>
    <property type="match status" value="1"/>
</dbReference>
<dbReference type="Pfam" id="PF03466">
    <property type="entry name" value="LysR_substrate"/>
    <property type="match status" value="1"/>
</dbReference>
<reference evidence="6 7" key="1">
    <citation type="submission" date="2015-02" db="EMBL/GenBank/DDBJ databases">
        <title>Draft genome sequences of ten Microbacterium spp. with emphasis on heavy metal contaminated environments.</title>
        <authorList>
            <person name="Corretto E."/>
        </authorList>
    </citation>
    <scope>NUCLEOTIDE SEQUENCE [LARGE SCALE GENOMIC DNA]</scope>
    <source>
        <strain evidence="6 7">DSM 23848</strain>
    </source>
</reference>
<dbReference type="SUPFAM" id="SSF53850">
    <property type="entry name" value="Periplasmic binding protein-like II"/>
    <property type="match status" value="1"/>
</dbReference>
<dbReference type="InterPro" id="IPR000847">
    <property type="entry name" value="LysR_HTH_N"/>
</dbReference>
<organism evidence="6 7">
    <name type="scientific">Microbacterium azadirachtae</name>
    <dbReference type="NCBI Taxonomy" id="582680"/>
    <lineage>
        <taxon>Bacteria</taxon>
        <taxon>Bacillati</taxon>
        <taxon>Actinomycetota</taxon>
        <taxon>Actinomycetes</taxon>
        <taxon>Micrococcales</taxon>
        <taxon>Microbacteriaceae</taxon>
        <taxon>Microbacterium</taxon>
    </lineage>
</organism>
<dbReference type="OrthoDB" id="3636008at2"/>
<dbReference type="AlphaFoldDB" id="A0A0F0LMZ4"/>
<dbReference type="InterPro" id="IPR036390">
    <property type="entry name" value="WH_DNA-bd_sf"/>
</dbReference>
<keyword evidence="4" id="KW-0804">Transcription</keyword>
<dbReference type="Gene3D" id="1.10.10.10">
    <property type="entry name" value="Winged helix-like DNA-binding domain superfamily/Winged helix DNA-binding domain"/>
    <property type="match status" value="1"/>
</dbReference>
<dbReference type="RefSeq" id="WP_045248860.1">
    <property type="nucleotide sequence ID" value="NZ_CP099706.1"/>
</dbReference>
<evidence type="ECO:0000256" key="3">
    <source>
        <dbReference type="ARBA" id="ARBA00023125"/>
    </source>
</evidence>
<dbReference type="PANTHER" id="PTHR30346:SF28">
    <property type="entry name" value="HTH-TYPE TRANSCRIPTIONAL REGULATOR CYNR"/>
    <property type="match status" value="1"/>
</dbReference>
<comment type="caution">
    <text evidence="6">The sequence shown here is derived from an EMBL/GenBank/DDBJ whole genome shotgun (WGS) entry which is preliminary data.</text>
</comment>
<sequence length="299" mass="31832">MELHQLRYVLAVVETGSFTAAAEVVHVSQSGVSTQVQKLERELGVALFDRSGRRVTLTDDGQRLLPVLRAALEAIGEISATAADLRGLLLGSLRVGTVFGLTWPAFYDALAEIGAAHPGLDLRLREDTSSRLAQAVRRGELDVALVAWAEQPPDGLEAFAIFDDPLVAVISPDHPWAARRRIRPAELAGMDLIALPEGTGDRAALNALLAGLHGATAPRWEVSTPAVVQKLAVRGLGVGVVSAATCRRWDDIRAVPIDAPSVRSRLGAVWRPGPTRAARALLALLRDRSALAGARRDGS</sequence>
<dbReference type="GO" id="GO:0032993">
    <property type="term" value="C:protein-DNA complex"/>
    <property type="evidence" value="ECO:0007669"/>
    <property type="project" value="TreeGrafter"/>
</dbReference>
<dbReference type="GO" id="GO:0003700">
    <property type="term" value="F:DNA-binding transcription factor activity"/>
    <property type="evidence" value="ECO:0007669"/>
    <property type="project" value="InterPro"/>
</dbReference>
<comment type="similarity">
    <text evidence="1">Belongs to the LysR transcriptional regulatory family.</text>
</comment>
<dbReference type="PANTHER" id="PTHR30346">
    <property type="entry name" value="TRANSCRIPTIONAL DUAL REGULATOR HCAR-RELATED"/>
    <property type="match status" value="1"/>
</dbReference>
<proteinExistence type="inferred from homology"/>
<dbReference type="SUPFAM" id="SSF46785">
    <property type="entry name" value="Winged helix' DNA-binding domain"/>
    <property type="match status" value="1"/>
</dbReference>
<keyword evidence="2" id="KW-0805">Transcription regulation</keyword>
<keyword evidence="3" id="KW-0238">DNA-binding</keyword>
<evidence type="ECO:0000256" key="2">
    <source>
        <dbReference type="ARBA" id="ARBA00023015"/>
    </source>
</evidence>
<dbReference type="Gene3D" id="3.40.190.290">
    <property type="match status" value="1"/>
</dbReference>
<evidence type="ECO:0000313" key="7">
    <source>
        <dbReference type="Proteomes" id="UP000033448"/>
    </source>
</evidence>
<dbReference type="InterPro" id="IPR036388">
    <property type="entry name" value="WH-like_DNA-bd_sf"/>
</dbReference>
<dbReference type="FunFam" id="1.10.10.10:FF:000001">
    <property type="entry name" value="LysR family transcriptional regulator"/>
    <property type="match status" value="1"/>
</dbReference>
<evidence type="ECO:0000259" key="5">
    <source>
        <dbReference type="PROSITE" id="PS50931"/>
    </source>
</evidence>
<dbReference type="GO" id="GO:0003677">
    <property type="term" value="F:DNA binding"/>
    <property type="evidence" value="ECO:0007669"/>
    <property type="project" value="UniProtKB-KW"/>
</dbReference>
<dbReference type="Proteomes" id="UP000033448">
    <property type="component" value="Unassembled WGS sequence"/>
</dbReference>
<evidence type="ECO:0000256" key="4">
    <source>
        <dbReference type="ARBA" id="ARBA00023163"/>
    </source>
</evidence>
<evidence type="ECO:0000313" key="6">
    <source>
        <dbReference type="EMBL" id="KJL33640.1"/>
    </source>
</evidence>
<protein>
    <submittedName>
        <fullName evidence="6">HTH-type transcriptional regulator CynR</fullName>
    </submittedName>
</protein>
<accession>A0A0F0LMZ4</accession>
<dbReference type="InterPro" id="IPR005119">
    <property type="entry name" value="LysR_subst-bd"/>
</dbReference>
<keyword evidence="7" id="KW-1185">Reference proteome</keyword>
<evidence type="ECO:0000256" key="1">
    <source>
        <dbReference type="ARBA" id="ARBA00009437"/>
    </source>
</evidence>
<dbReference type="Pfam" id="PF00126">
    <property type="entry name" value="HTH_1"/>
    <property type="match status" value="1"/>
</dbReference>
<name>A0A0F0LMZ4_9MICO</name>
<dbReference type="PATRIC" id="fig|582680.7.peg.119"/>
<gene>
    <name evidence="6" type="primary">cynR_1</name>
    <name evidence="6" type="ORF">RL72_00105</name>
</gene>
<dbReference type="EMBL" id="JYIT01000033">
    <property type="protein sequence ID" value="KJL33640.1"/>
    <property type="molecule type" value="Genomic_DNA"/>
</dbReference>
<feature type="domain" description="HTH lysR-type" evidence="5">
    <location>
        <begin position="1"/>
        <end position="58"/>
    </location>
</feature>
<dbReference type="PRINTS" id="PR00039">
    <property type="entry name" value="HTHLYSR"/>
</dbReference>